<comment type="catalytic activity">
    <reaction evidence="1 11">
        <text>an S-substituted glutathione + H2O = an S-substituted L-cysteinylglycine + L-glutamate</text>
        <dbReference type="Rhea" id="RHEA:59468"/>
        <dbReference type="ChEBI" id="CHEBI:15377"/>
        <dbReference type="ChEBI" id="CHEBI:29985"/>
        <dbReference type="ChEBI" id="CHEBI:90779"/>
        <dbReference type="ChEBI" id="CHEBI:143103"/>
        <dbReference type="EC" id="3.4.19.13"/>
    </reaction>
</comment>
<gene>
    <name evidence="13" type="primary">ggt</name>
    <name evidence="13" type="ORF">ENK01_02210</name>
</gene>
<accession>A0A7V5NWU7</accession>
<evidence type="ECO:0000256" key="7">
    <source>
        <dbReference type="ARBA" id="ARBA00023315"/>
    </source>
</evidence>
<evidence type="ECO:0000256" key="5">
    <source>
        <dbReference type="ARBA" id="ARBA00022801"/>
    </source>
</evidence>
<dbReference type="PANTHER" id="PTHR43199:SF1">
    <property type="entry name" value="GLUTATHIONE HYDROLASE PROENZYME"/>
    <property type="match status" value="1"/>
</dbReference>
<comment type="subunit">
    <text evidence="11">This enzyme consists of two polypeptide chains, which are synthesized in precursor form from a single polypeptide.</text>
</comment>
<comment type="caution">
    <text evidence="13">The sequence shown here is derived from an EMBL/GenBank/DDBJ whole genome shotgun (WGS) entry which is preliminary data.</text>
</comment>
<dbReference type="Gene3D" id="1.10.246.130">
    <property type="match status" value="1"/>
</dbReference>
<evidence type="ECO:0000256" key="8">
    <source>
        <dbReference type="ARBA" id="ARBA00047417"/>
    </source>
</evidence>
<dbReference type="InterPro" id="IPR000101">
    <property type="entry name" value="GGT_peptidase"/>
</dbReference>
<dbReference type="PANTHER" id="PTHR43199">
    <property type="entry name" value="GLUTATHIONE HYDROLASE"/>
    <property type="match status" value="1"/>
</dbReference>
<dbReference type="EC" id="3.4.19.13" evidence="11"/>
<dbReference type="EMBL" id="DROP01000152">
    <property type="protein sequence ID" value="HHI88742.1"/>
    <property type="molecule type" value="Genomic_DNA"/>
</dbReference>
<feature type="binding site" evidence="10">
    <location>
        <begin position="416"/>
        <end position="417"/>
    </location>
    <ligand>
        <name>L-glutamate</name>
        <dbReference type="ChEBI" id="CHEBI:29985"/>
    </ligand>
</feature>
<comment type="pathway">
    <text evidence="11">Sulfur metabolism; glutathione metabolism.</text>
</comment>
<feature type="binding site" evidence="10">
    <location>
        <position position="391"/>
    </location>
    <ligand>
        <name>L-glutamate</name>
        <dbReference type="ChEBI" id="CHEBI:29985"/>
    </ligand>
</feature>
<feature type="binding site" evidence="10">
    <location>
        <position position="439"/>
    </location>
    <ligand>
        <name>L-glutamate</name>
        <dbReference type="ChEBI" id="CHEBI:29985"/>
    </ligand>
</feature>
<comment type="catalytic activity">
    <reaction evidence="8 11">
        <text>an N-terminal (5-L-glutamyl)-[peptide] + an alpha-amino acid = 5-L-glutamyl amino acid + an N-terminal L-alpha-aminoacyl-[peptide]</text>
        <dbReference type="Rhea" id="RHEA:23904"/>
        <dbReference type="Rhea" id="RHEA-COMP:9780"/>
        <dbReference type="Rhea" id="RHEA-COMP:9795"/>
        <dbReference type="ChEBI" id="CHEBI:77644"/>
        <dbReference type="ChEBI" id="CHEBI:78597"/>
        <dbReference type="ChEBI" id="CHEBI:78599"/>
        <dbReference type="ChEBI" id="CHEBI:78608"/>
        <dbReference type="EC" id="2.3.2.2"/>
    </reaction>
</comment>
<reference evidence="13" key="1">
    <citation type="journal article" date="2020" name="mSystems">
        <title>Genome- and Community-Level Interaction Insights into Carbon Utilization and Element Cycling Functions of Hydrothermarchaeota in Hydrothermal Sediment.</title>
        <authorList>
            <person name="Zhou Z."/>
            <person name="Liu Y."/>
            <person name="Xu W."/>
            <person name="Pan J."/>
            <person name="Luo Z.H."/>
            <person name="Li M."/>
        </authorList>
    </citation>
    <scope>NUCLEOTIDE SEQUENCE [LARGE SCALE GENOMIC DNA]</scope>
    <source>
        <strain evidence="13">HyVt-538</strain>
    </source>
</reference>
<dbReference type="Gene3D" id="3.60.20.40">
    <property type="match status" value="1"/>
</dbReference>
<feature type="region of interest" description="Disordered" evidence="12">
    <location>
        <begin position="513"/>
        <end position="534"/>
    </location>
</feature>
<comment type="similarity">
    <text evidence="3 11">Belongs to the gamma-glutamyltransferase family.</text>
</comment>
<evidence type="ECO:0000256" key="3">
    <source>
        <dbReference type="ARBA" id="ARBA00009381"/>
    </source>
</evidence>
<dbReference type="Proteomes" id="UP000885806">
    <property type="component" value="Unassembled WGS sequence"/>
</dbReference>
<organism evidence="13">
    <name type="scientific">Hellea balneolensis</name>
    <dbReference type="NCBI Taxonomy" id="287478"/>
    <lineage>
        <taxon>Bacteria</taxon>
        <taxon>Pseudomonadati</taxon>
        <taxon>Pseudomonadota</taxon>
        <taxon>Alphaproteobacteria</taxon>
        <taxon>Maricaulales</taxon>
        <taxon>Robiginitomaculaceae</taxon>
        <taxon>Hellea</taxon>
    </lineage>
</organism>
<proteinExistence type="inferred from homology"/>
<dbReference type="InterPro" id="IPR043138">
    <property type="entry name" value="GGT_lsub"/>
</dbReference>
<evidence type="ECO:0000256" key="1">
    <source>
        <dbReference type="ARBA" id="ARBA00001049"/>
    </source>
</evidence>
<evidence type="ECO:0000256" key="2">
    <source>
        <dbReference type="ARBA" id="ARBA00001089"/>
    </source>
</evidence>
<comment type="PTM">
    <text evidence="11">Cleaved by autocatalysis into a large and a small subunit.</text>
</comment>
<dbReference type="GO" id="GO:0036374">
    <property type="term" value="F:glutathione hydrolase activity"/>
    <property type="evidence" value="ECO:0007669"/>
    <property type="project" value="UniProtKB-UniRule"/>
</dbReference>
<dbReference type="GO" id="GO:0103068">
    <property type="term" value="F:leukotriene C4 gamma-glutamyl transferase activity"/>
    <property type="evidence" value="ECO:0007669"/>
    <property type="project" value="UniProtKB-EC"/>
</dbReference>
<name>A0A7V5NWU7_9PROT</name>
<feature type="binding site" evidence="10">
    <location>
        <position position="66"/>
    </location>
    <ligand>
        <name>L-glutamate</name>
        <dbReference type="ChEBI" id="CHEBI:29985"/>
    </ligand>
</feature>
<keyword evidence="7 11" id="KW-0012">Acyltransferase</keyword>
<dbReference type="UniPathway" id="UPA00204"/>
<protein>
    <recommendedName>
        <fullName evidence="11">Glutathione hydrolase proenzyme</fullName>
        <ecNumber evidence="11">2.3.2.2</ecNumber>
        <ecNumber evidence="11">3.4.19.13</ecNumber>
    </recommendedName>
    <component>
        <recommendedName>
            <fullName evidence="11">Glutathione hydrolase large chain</fullName>
        </recommendedName>
    </component>
    <component>
        <recommendedName>
            <fullName evidence="11">Glutathione hydrolase small chain</fullName>
        </recommendedName>
    </component>
</protein>
<evidence type="ECO:0000256" key="6">
    <source>
        <dbReference type="ARBA" id="ARBA00023145"/>
    </source>
</evidence>
<keyword evidence="11" id="KW-0317">Glutathione biosynthesis</keyword>
<sequence length="534" mass="57848">MVAAANPHAVEAGVEILRKGGTAVDAAIAVQSTLGLVEPQSSGIGGGAFMVYYDAKTGKVTAYNGRETAPSAIDENLFMNPDGMPMRFLDRVLSGKSTGVPGAIAMLHMAHEDHGKLPWADGFDYAIQLAEKGFIISPRLASLIPVGGERGLKRQKAARAYFFHEDGTPYKAGEVRDNKPYAKTLKAIAKNWRALYEGPIAKHIIADIHANPTPGLLSLADMKAYRAQKQEALCSAYRDYILCGAQPPSSGGVAVQSIMGQLQNFDMARLGQSVQGWHVFAETSALAYADRDRYVADPDFVKVPTRALLDPDYLKSRAALIKMDRALENVEAGDPVHFKPGKDATPEKKNTSHFVIVDRWGNVVSMTTTVESLFGSERMVDGFFLNNQLTDFSFLPRDEAGNPVANRPGPSKRPRSSMAPHIVFHKDGSFAFATGSPGGSSIIAYTAKTIIGLIDWGLSPQEAIDLPNFISRNGAIRLEESRFDPEIATGLEALGHKVIREKGEISGLHIIRRKPDGSYDGGADPRREGRVESE</sequence>
<evidence type="ECO:0000256" key="11">
    <source>
        <dbReference type="RuleBase" id="RU368036"/>
    </source>
</evidence>
<evidence type="ECO:0000256" key="9">
    <source>
        <dbReference type="PIRSR" id="PIRSR600101-1"/>
    </source>
</evidence>
<evidence type="ECO:0000313" key="13">
    <source>
        <dbReference type="EMBL" id="HHI88742.1"/>
    </source>
</evidence>
<dbReference type="NCBIfam" id="TIGR00066">
    <property type="entry name" value="g_glut_trans"/>
    <property type="match status" value="1"/>
</dbReference>
<dbReference type="SUPFAM" id="SSF56235">
    <property type="entry name" value="N-terminal nucleophile aminohydrolases (Ntn hydrolases)"/>
    <property type="match status" value="1"/>
</dbReference>
<keyword evidence="5 11" id="KW-0378">Hydrolase</keyword>
<comment type="catalytic activity">
    <reaction evidence="2 11">
        <text>glutathione + H2O = L-cysteinylglycine + L-glutamate</text>
        <dbReference type="Rhea" id="RHEA:28807"/>
        <dbReference type="ChEBI" id="CHEBI:15377"/>
        <dbReference type="ChEBI" id="CHEBI:29985"/>
        <dbReference type="ChEBI" id="CHEBI:57925"/>
        <dbReference type="ChEBI" id="CHEBI:61694"/>
        <dbReference type="EC" id="3.4.19.13"/>
    </reaction>
</comment>
<evidence type="ECO:0000256" key="4">
    <source>
        <dbReference type="ARBA" id="ARBA00022679"/>
    </source>
</evidence>
<dbReference type="GO" id="GO:0006750">
    <property type="term" value="P:glutathione biosynthetic process"/>
    <property type="evidence" value="ECO:0007669"/>
    <property type="project" value="UniProtKB-KW"/>
</dbReference>
<dbReference type="GO" id="GO:0006751">
    <property type="term" value="P:glutathione catabolic process"/>
    <property type="evidence" value="ECO:0007669"/>
    <property type="project" value="UniProtKB-UniRule"/>
</dbReference>
<dbReference type="EC" id="2.3.2.2" evidence="11"/>
<evidence type="ECO:0000256" key="10">
    <source>
        <dbReference type="PIRSR" id="PIRSR600101-2"/>
    </source>
</evidence>
<dbReference type="AlphaFoldDB" id="A0A7V5NWU7"/>
<feature type="active site" description="Nucleophile" evidence="9">
    <location>
        <position position="351"/>
    </location>
</feature>
<dbReference type="InterPro" id="IPR043137">
    <property type="entry name" value="GGT_ssub_C"/>
</dbReference>
<keyword evidence="4 11" id="KW-0808">Transferase</keyword>
<dbReference type="PRINTS" id="PR01210">
    <property type="entry name" value="GGTRANSPTASE"/>
</dbReference>
<dbReference type="InterPro" id="IPR051792">
    <property type="entry name" value="GGT_bact"/>
</dbReference>
<dbReference type="Pfam" id="PF01019">
    <property type="entry name" value="G_glu_transpept"/>
    <property type="match status" value="1"/>
</dbReference>
<dbReference type="InterPro" id="IPR029055">
    <property type="entry name" value="Ntn_hydrolases_N"/>
</dbReference>
<evidence type="ECO:0000256" key="12">
    <source>
        <dbReference type="SAM" id="MobiDB-lite"/>
    </source>
</evidence>
<keyword evidence="6 11" id="KW-0865">Zymogen</keyword>